<name>A0A4Q9Y933_9LACO</name>
<reference evidence="1 2" key="1">
    <citation type="submission" date="2019-01" db="EMBL/GenBank/DDBJ databases">
        <title>Draft genome sequence of Lactobacillus paraplantarum OSY-TC318, a Producer of the novel lantibiotic Paraplantaracin TC318.</title>
        <authorList>
            <person name="Hussein W.E."/>
            <person name="Huang E."/>
            <person name="Yousef A.E."/>
        </authorList>
    </citation>
    <scope>NUCLEOTIDE SEQUENCE [LARGE SCALE GENOMIC DNA]</scope>
    <source>
        <strain evidence="1 2">OSY-TC318</strain>
    </source>
</reference>
<organism evidence="1 2">
    <name type="scientific">Lactiplantibacillus paraplantarum</name>
    <dbReference type="NCBI Taxonomy" id="60520"/>
    <lineage>
        <taxon>Bacteria</taxon>
        <taxon>Bacillati</taxon>
        <taxon>Bacillota</taxon>
        <taxon>Bacilli</taxon>
        <taxon>Lactobacillales</taxon>
        <taxon>Lactobacillaceae</taxon>
        <taxon>Lactiplantibacillus</taxon>
    </lineage>
</organism>
<evidence type="ECO:0000313" key="2">
    <source>
        <dbReference type="Proteomes" id="UP000292648"/>
    </source>
</evidence>
<sequence length="59" mass="6922">MCWLVKGQYLRRGLRLNLCLPTFRQLREMPGSRRRTCKSKSSTLNRTFSSESKLAAFKL</sequence>
<dbReference type="Proteomes" id="UP000292648">
    <property type="component" value="Unassembled WGS sequence"/>
</dbReference>
<proteinExistence type="predicted"/>
<gene>
    <name evidence="1" type="ORF">EUZ87_02350</name>
</gene>
<dbReference type="AlphaFoldDB" id="A0A4Q9Y933"/>
<accession>A0A4Q9Y933</accession>
<protein>
    <submittedName>
        <fullName evidence="1">Uncharacterized protein</fullName>
    </submittedName>
</protein>
<dbReference type="EMBL" id="SEHH01000016">
    <property type="protein sequence ID" value="TBX51030.1"/>
    <property type="molecule type" value="Genomic_DNA"/>
</dbReference>
<evidence type="ECO:0000313" key="1">
    <source>
        <dbReference type="EMBL" id="TBX51030.1"/>
    </source>
</evidence>
<comment type="caution">
    <text evidence="1">The sequence shown here is derived from an EMBL/GenBank/DDBJ whole genome shotgun (WGS) entry which is preliminary data.</text>
</comment>